<protein>
    <recommendedName>
        <fullName evidence="1">Ribosomal RNA large subunit methyltransferase K/L-like methyltransferase domain-containing protein</fullName>
    </recommendedName>
</protein>
<dbReference type="PANTHER" id="PTHR14911:SF13">
    <property type="entry name" value="TRNA (GUANINE(6)-N2)-METHYLTRANSFERASE THUMP3"/>
    <property type="match status" value="1"/>
</dbReference>
<dbReference type="EMBL" id="CP009286">
    <property type="protein sequence ID" value="AIQ62709.1"/>
    <property type="molecule type" value="Genomic_DNA"/>
</dbReference>
<dbReference type="InterPro" id="IPR000241">
    <property type="entry name" value="RlmKL-like_Mtase"/>
</dbReference>
<dbReference type="PANTHER" id="PTHR14911">
    <property type="entry name" value="THUMP DOMAIN-CONTAINING"/>
    <property type="match status" value="1"/>
</dbReference>
<keyword evidence="3" id="KW-1185">Reference proteome</keyword>
<dbReference type="Pfam" id="PF01170">
    <property type="entry name" value="UPF0020"/>
    <property type="match status" value="1"/>
</dbReference>
<dbReference type="InterPro" id="IPR029063">
    <property type="entry name" value="SAM-dependent_MTases_sf"/>
</dbReference>
<evidence type="ECO:0000259" key="1">
    <source>
        <dbReference type="Pfam" id="PF01170"/>
    </source>
</evidence>
<dbReference type="Proteomes" id="UP000029507">
    <property type="component" value="Chromosome"/>
</dbReference>
<reference evidence="2 3" key="1">
    <citation type="submission" date="2014-08" db="EMBL/GenBank/DDBJ databases">
        <title>Comparative genomics of the Paenibacillus odorifer group.</title>
        <authorList>
            <person name="den Bakker H.C."/>
            <person name="Tsai Y.-C."/>
            <person name="Martin N."/>
            <person name="Korlach J."/>
            <person name="Wiedmann M."/>
        </authorList>
    </citation>
    <scope>NUCLEOTIDE SEQUENCE [LARGE SCALE GENOMIC DNA]</scope>
    <source>
        <strain evidence="2 3">DSM 14472</strain>
    </source>
</reference>
<name>A0A089N1X9_9BACL</name>
<sequence length="319" mass="35258">MQRRDYPMDDKLASYLYMYRSHENESGLCELELNALLQGDRLGAGLIITREKIDPGRSPYVTGRIDILASSESLDDIAEYAAGIPFAEGETFKVFCPREVEGTYDEHRRLERIVGARMAGQANMKNPGRLYGIAVHDGRIWFGTYTESDRSWQERKNKPHNYSTGLGVALARSAVNIAAPRPQGIKILDPCCGMGSVLIEGLSMGMDMTGCDLNPLAVRGARGNLRHFGYSEKTVTLGDMRELDGFYDAAVLDMPYNLCSVLPQEDTAEMLAALRRLTARAVIISTEALEEEIARAGFAVIGGCIVSKGSFQRSLWLCR</sequence>
<dbReference type="STRING" id="169760.PSTEL_05935"/>
<evidence type="ECO:0000313" key="3">
    <source>
        <dbReference type="Proteomes" id="UP000029507"/>
    </source>
</evidence>
<proteinExistence type="predicted"/>
<dbReference type="SUPFAM" id="SSF53335">
    <property type="entry name" value="S-adenosyl-L-methionine-dependent methyltransferases"/>
    <property type="match status" value="1"/>
</dbReference>
<accession>A0A089N1X9</accession>
<feature type="domain" description="Ribosomal RNA large subunit methyltransferase K/L-like methyltransferase" evidence="1">
    <location>
        <begin position="155"/>
        <end position="256"/>
    </location>
</feature>
<dbReference type="AlphaFoldDB" id="A0A089N1X9"/>
<dbReference type="HOGENOM" id="CLU_085279_0_0_9"/>
<dbReference type="KEGG" id="pste:PSTEL_05935"/>
<dbReference type="CDD" id="cd02440">
    <property type="entry name" value="AdoMet_MTases"/>
    <property type="match status" value="1"/>
</dbReference>
<gene>
    <name evidence="2" type="ORF">PSTEL_05935</name>
</gene>
<evidence type="ECO:0000313" key="2">
    <source>
        <dbReference type="EMBL" id="AIQ62709.1"/>
    </source>
</evidence>
<dbReference type="GO" id="GO:0016423">
    <property type="term" value="F:tRNA (guanine) methyltransferase activity"/>
    <property type="evidence" value="ECO:0007669"/>
    <property type="project" value="TreeGrafter"/>
</dbReference>
<dbReference type="GO" id="GO:0030488">
    <property type="term" value="P:tRNA methylation"/>
    <property type="evidence" value="ECO:0007669"/>
    <property type="project" value="TreeGrafter"/>
</dbReference>
<organism evidence="2 3">
    <name type="scientific">Paenibacillus stellifer</name>
    <dbReference type="NCBI Taxonomy" id="169760"/>
    <lineage>
        <taxon>Bacteria</taxon>
        <taxon>Bacillati</taxon>
        <taxon>Bacillota</taxon>
        <taxon>Bacilli</taxon>
        <taxon>Bacillales</taxon>
        <taxon>Paenibacillaceae</taxon>
        <taxon>Paenibacillus</taxon>
    </lineage>
</organism>
<dbReference type="Gene3D" id="3.40.50.150">
    <property type="entry name" value="Vaccinia Virus protein VP39"/>
    <property type="match status" value="1"/>
</dbReference>
<dbReference type="OrthoDB" id="9791556at2"/>